<evidence type="ECO:0000259" key="3">
    <source>
        <dbReference type="Pfam" id="PF03413"/>
    </source>
</evidence>
<evidence type="ECO:0000256" key="1">
    <source>
        <dbReference type="SAM" id="MobiDB-lite"/>
    </source>
</evidence>
<name>A0ABS5TT21_9ACTN</name>
<accession>A0ABS5TT21</accession>
<keyword evidence="5" id="KW-1185">Reference proteome</keyword>
<keyword evidence="2" id="KW-1133">Transmembrane helix</keyword>
<feature type="transmembrane region" description="Helical" evidence="2">
    <location>
        <begin position="236"/>
        <end position="258"/>
    </location>
</feature>
<feature type="transmembrane region" description="Helical" evidence="2">
    <location>
        <begin position="186"/>
        <end position="203"/>
    </location>
</feature>
<feature type="transmembrane region" description="Helical" evidence="2">
    <location>
        <begin position="47"/>
        <end position="69"/>
    </location>
</feature>
<dbReference type="Pfam" id="PF03929">
    <property type="entry name" value="PepSY_TM"/>
    <property type="match status" value="1"/>
</dbReference>
<gene>
    <name evidence="4" type="ORF">KIH74_33795</name>
</gene>
<evidence type="ECO:0000313" key="5">
    <source>
        <dbReference type="Proteomes" id="UP001197247"/>
    </source>
</evidence>
<feature type="transmembrane region" description="Helical" evidence="2">
    <location>
        <begin position="434"/>
        <end position="461"/>
    </location>
</feature>
<feature type="transmembrane region" description="Helical" evidence="2">
    <location>
        <begin position="385"/>
        <end position="405"/>
    </location>
</feature>
<reference evidence="4 5" key="1">
    <citation type="submission" date="2021-05" db="EMBL/GenBank/DDBJ databases">
        <title>Kineosporia and Streptomyces sp. nov. two new marine actinobacteria isolated from Coral.</title>
        <authorList>
            <person name="Buangrab K."/>
            <person name="Sutthacheep M."/>
            <person name="Yeemin T."/>
            <person name="Harunari E."/>
            <person name="Igarashi Y."/>
            <person name="Kanchanasin P."/>
            <person name="Tanasupawat S."/>
            <person name="Phongsopitanun W."/>
        </authorList>
    </citation>
    <scope>NUCLEOTIDE SEQUENCE [LARGE SCALE GENOMIC DNA]</scope>
    <source>
        <strain evidence="4 5">J2-2</strain>
    </source>
</reference>
<sequence length="490" mass="53276">MTLPADRTDDPPIEVDHTPETEPGAQRQRAAGQSPSVWRPLILRVHFYAGVFIAPFLAVAALTGLAYVFSPQLDGILYGRELHVDPAGRTALPVAEQVAAARAAHPEGVVAQIVPAETAHDTTQVAFDLPELTDDRQRTVYVDPYTAQVRGELTTWFGYTPVRTWLDDTHRNLQLGDGGRWYSETAASWLWVVVLGGLFLWWQRLRRRTRDRRGFLRRALTPDLAARKGVRRTRGWHATVGAWLAVGLLFLSVTGLTWSRWAGGTFGEILAALDSTSPQLSATLGEGLSGQESTTVDDVLAAAHGAGLNHSLRLTPPQAAGEGWLVVEKDRSIPVHYDQALVGVSGGSEKVLSVSRFGDWPVLAQATRLGVAAHMGLLFGPANQILLAALAIGLLCVIVWGYRMWWQRRPTGTRLAVGAAPQPGAWRRIPPAQLLFALALTAAIGWFMPTIGIAVVLFLAVDAVVRHRSPGKRARLMAATSRRAEGGERS</sequence>
<organism evidence="4 5">
    <name type="scientific">Kineosporia corallincola</name>
    <dbReference type="NCBI Taxonomy" id="2835133"/>
    <lineage>
        <taxon>Bacteria</taxon>
        <taxon>Bacillati</taxon>
        <taxon>Actinomycetota</taxon>
        <taxon>Actinomycetes</taxon>
        <taxon>Kineosporiales</taxon>
        <taxon>Kineosporiaceae</taxon>
        <taxon>Kineosporia</taxon>
    </lineage>
</organism>
<dbReference type="PANTHER" id="PTHR34219">
    <property type="entry name" value="IRON-REGULATED INNER MEMBRANE PROTEIN-RELATED"/>
    <property type="match status" value="1"/>
</dbReference>
<feature type="region of interest" description="Disordered" evidence="1">
    <location>
        <begin position="1"/>
        <end position="32"/>
    </location>
</feature>
<keyword evidence="2" id="KW-0812">Transmembrane</keyword>
<proteinExistence type="predicted"/>
<dbReference type="PANTHER" id="PTHR34219:SF1">
    <property type="entry name" value="PEPSY DOMAIN-CONTAINING PROTEIN"/>
    <property type="match status" value="1"/>
</dbReference>
<dbReference type="InterPro" id="IPR025711">
    <property type="entry name" value="PepSY"/>
</dbReference>
<dbReference type="InterPro" id="IPR005625">
    <property type="entry name" value="PepSY-ass_TM"/>
</dbReference>
<keyword evidence="2" id="KW-0472">Membrane</keyword>
<dbReference type="RefSeq" id="WP_214160505.1">
    <property type="nucleotide sequence ID" value="NZ_JAHBAY010000022.1"/>
</dbReference>
<protein>
    <submittedName>
        <fullName evidence="4">PepSY domain-containing protein</fullName>
    </submittedName>
</protein>
<dbReference type="Pfam" id="PF03413">
    <property type="entry name" value="PepSY"/>
    <property type="match status" value="1"/>
</dbReference>
<feature type="compositionally biased region" description="Basic and acidic residues" evidence="1">
    <location>
        <begin position="1"/>
        <end position="20"/>
    </location>
</feature>
<dbReference type="Proteomes" id="UP001197247">
    <property type="component" value="Unassembled WGS sequence"/>
</dbReference>
<evidence type="ECO:0000313" key="4">
    <source>
        <dbReference type="EMBL" id="MBT0773967.1"/>
    </source>
</evidence>
<comment type="caution">
    <text evidence="4">The sequence shown here is derived from an EMBL/GenBank/DDBJ whole genome shotgun (WGS) entry which is preliminary data.</text>
</comment>
<evidence type="ECO:0000256" key="2">
    <source>
        <dbReference type="SAM" id="Phobius"/>
    </source>
</evidence>
<feature type="domain" description="PepSY" evidence="3">
    <location>
        <begin position="92"/>
        <end position="152"/>
    </location>
</feature>
<dbReference type="EMBL" id="JAHBAY010000022">
    <property type="protein sequence ID" value="MBT0773967.1"/>
    <property type="molecule type" value="Genomic_DNA"/>
</dbReference>